<dbReference type="HAMAP" id="MF_00278">
    <property type="entry name" value="HisH"/>
    <property type="match status" value="1"/>
</dbReference>
<evidence type="ECO:0000313" key="14">
    <source>
        <dbReference type="Proteomes" id="UP000563906"/>
    </source>
</evidence>
<dbReference type="RefSeq" id="WP_182124805.1">
    <property type="nucleotide sequence ID" value="NZ_JACGLS010000003.1"/>
</dbReference>
<sequence>MIGIVDYGSGNIYAIATIFKNLNIPHKIISKPDELEEASKLILPGVGAFDETMQQLMNSGLQEKLNYLVLEKKTPVFGICVGMQILGNGSDEGELKGLGWIPGNVRKFDEKTIPNKPHLPHMGWNTIKNNNNHPIFNNIDEDFGFYFVHSYYFECENEEHVLSKCNYGIEFASSIYSNHIFGMQFHPEKSHGNGVQLLKNFAELEYA</sequence>
<proteinExistence type="inferred from homology"/>
<dbReference type="Proteomes" id="UP000563906">
    <property type="component" value="Unassembled WGS sequence"/>
</dbReference>
<dbReference type="AlphaFoldDB" id="A0A839AP67"/>
<comment type="catalytic activity">
    <reaction evidence="8 10">
        <text>5-[(5-phospho-1-deoxy-D-ribulos-1-ylimino)methylamino]-1-(5-phospho-beta-D-ribosyl)imidazole-4-carboxamide + L-glutamine = D-erythro-1-(imidazol-4-yl)glycerol 3-phosphate + 5-amino-1-(5-phospho-beta-D-ribosyl)imidazole-4-carboxamide + L-glutamate + H(+)</text>
        <dbReference type="Rhea" id="RHEA:24793"/>
        <dbReference type="ChEBI" id="CHEBI:15378"/>
        <dbReference type="ChEBI" id="CHEBI:29985"/>
        <dbReference type="ChEBI" id="CHEBI:58278"/>
        <dbReference type="ChEBI" id="CHEBI:58359"/>
        <dbReference type="ChEBI" id="CHEBI:58475"/>
        <dbReference type="ChEBI" id="CHEBI:58525"/>
        <dbReference type="EC" id="4.3.2.10"/>
    </reaction>
</comment>
<dbReference type="InterPro" id="IPR029062">
    <property type="entry name" value="Class_I_gatase-like"/>
</dbReference>
<comment type="pathway">
    <text evidence="1 10">Amino-acid biosynthesis; L-histidine biosynthesis; L-histidine from 5-phospho-alpha-D-ribose 1-diphosphate: step 5/9.</text>
</comment>
<evidence type="ECO:0000256" key="4">
    <source>
        <dbReference type="ARBA" id="ARBA00022801"/>
    </source>
</evidence>
<evidence type="ECO:0000256" key="11">
    <source>
        <dbReference type="PIRSR" id="PIRSR000495-1"/>
    </source>
</evidence>
<evidence type="ECO:0000256" key="10">
    <source>
        <dbReference type="HAMAP-Rule" id="MF_00278"/>
    </source>
</evidence>
<feature type="active site" description="Nucleophile" evidence="10 11">
    <location>
        <position position="80"/>
    </location>
</feature>
<dbReference type="EMBL" id="JACGLS010000003">
    <property type="protein sequence ID" value="MBA6156296.1"/>
    <property type="molecule type" value="Genomic_DNA"/>
</dbReference>
<dbReference type="EC" id="4.3.2.10" evidence="10"/>
<dbReference type="EC" id="3.5.1.2" evidence="10"/>
<organism evidence="13 14">
    <name type="scientific">Tenacibaculum pelagium</name>
    <dbReference type="NCBI Taxonomy" id="2759527"/>
    <lineage>
        <taxon>Bacteria</taxon>
        <taxon>Pseudomonadati</taxon>
        <taxon>Bacteroidota</taxon>
        <taxon>Flavobacteriia</taxon>
        <taxon>Flavobacteriales</taxon>
        <taxon>Flavobacteriaceae</taxon>
        <taxon>Tenacibaculum</taxon>
    </lineage>
</organism>
<evidence type="ECO:0000256" key="3">
    <source>
        <dbReference type="ARBA" id="ARBA00022605"/>
    </source>
</evidence>
<comment type="subunit">
    <text evidence="2 10">Heterodimer of HisH and HisF.</text>
</comment>
<evidence type="ECO:0000259" key="12">
    <source>
        <dbReference type="Pfam" id="PF00117"/>
    </source>
</evidence>
<dbReference type="PANTHER" id="PTHR42701:SF1">
    <property type="entry name" value="IMIDAZOLE GLYCEROL PHOSPHATE SYNTHASE SUBUNIT HISH"/>
    <property type="match status" value="1"/>
</dbReference>
<evidence type="ECO:0000256" key="8">
    <source>
        <dbReference type="ARBA" id="ARBA00047838"/>
    </source>
</evidence>
<dbReference type="InterPro" id="IPR017926">
    <property type="entry name" value="GATASE"/>
</dbReference>
<keyword evidence="3 10" id="KW-0028">Amino-acid biosynthesis</keyword>
<evidence type="ECO:0000256" key="1">
    <source>
        <dbReference type="ARBA" id="ARBA00005091"/>
    </source>
</evidence>
<keyword evidence="10" id="KW-0963">Cytoplasm</keyword>
<dbReference type="GO" id="GO:0000105">
    <property type="term" value="P:L-histidine biosynthetic process"/>
    <property type="evidence" value="ECO:0007669"/>
    <property type="project" value="UniProtKB-UniRule"/>
</dbReference>
<feature type="active site" evidence="10 11">
    <location>
        <position position="188"/>
    </location>
</feature>
<dbReference type="PROSITE" id="PS51273">
    <property type="entry name" value="GATASE_TYPE_1"/>
    <property type="match status" value="1"/>
</dbReference>
<protein>
    <recommendedName>
        <fullName evidence="10">Imidazole glycerol phosphate synthase subunit HisH</fullName>
        <ecNumber evidence="10">4.3.2.10</ecNumber>
    </recommendedName>
    <alternativeName>
        <fullName evidence="10">IGP synthase glutaminase subunit</fullName>
        <ecNumber evidence="10">3.5.1.2</ecNumber>
    </alternativeName>
    <alternativeName>
        <fullName evidence="10">IGP synthase subunit HisH</fullName>
    </alternativeName>
    <alternativeName>
        <fullName evidence="10">ImGP synthase subunit HisH</fullName>
        <shortName evidence="10">IGPS subunit HisH</shortName>
    </alternativeName>
</protein>
<evidence type="ECO:0000256" key="2">
    <source>
        <dbReference type="ARBA" id="ARBA00011152"/>
    </source>
</evidence>
<comment type="subcellular location">
    <subcellularLocation>
        <location evidence="10">Cytoplasm</location>
    </subcellularLocation>
</comment>
<evidence type="ECO:0000256" key="9">
    <source>
        <dbReference type="ARBA" id="ARBA00049534"/>
    </source>
</evidence>
<dbReference type="Pfam" id="PF00117">
    <property type="entry name" value="GATase"/>
    <property type="match status" value="1"/>
</dbReference>
<feature type="domain" description="Glutamine amidotransferase" evidence="12">
    <location>
        <begin position="4"/>
        <end position="201"/>
    </location>
</feature>
<dbReference type="GO" id="GO:0016829">
    <property type="term" value="F:lyase activity"/>
    <property type="evidence" value="ECO:0007669"/>
    <property type="project" value="UniProtKB-KW"/>
</dbReference>
<comment type="catalytic activity">
    <reaction evidence="9 10">
        <text>L-glutamine + H2O = L-glutamate + NH4(+)</text>
        <dbReference type="Rhea" id="RHEA:15889"/>
        <dbReference type="ChEBI" id="CHEBI:15377"/>
        <dbReference type="ChEBI" id="CHEBI:28938"/>
        <dbReference type="ChEBI" id="CHEBI:29985"/>
        <dbReference type="ChEBI" id="CHEBI:58359"/>
        <dbReference type="EC" id="3.5.1.2"/>
    </reaction>
</comment>
<feature type="active site" evidence="10 11">
    <location>
        <position position="186"/>
    </location>
</feature>
<dbReference type="GO" id="GO:0005737">
    <property type="term" value="C:cytoplasm"/>
    <property type="evidence" value="ECO:0007669"/>
    <property type="project" value="UniProtKB-SubCell"/>
</dbReference>
<evidence type="ECO:0000256" key="6">
    <source>
        <dbReference type="ARBA" id="ARBA00023102"/>
    </source>
</evidence>
<dbReference type="GO" id="GO:0000107">
    <property type="term" value="F:imidazoleglycerol-phosphate synthase activity"/>
    <property type="evidence" value="ECO:0007669"/>
    <property type="project" value="UniProtKB-UniRule"/>
</dbReference>
<dbReference type="GO" id="GO:0004359">
    <property type="term" value="F:glutaminase activity"/>
    <property type="evidence" value="ECO:0007669"/>
    <property type="project" value="UniProtKB-EC"/>
</dbReference>
<reference evidence="13 14" key="1">
    <citation type="submission" date="2020-07" db="EMBL/GenBank/DDBJ databases">
        <title>Bacterium isolated from marine sediment.</title>
        <authorList>
            <person name="Shang D."/>
            <person name="Du Z.-J."/>
        </authorList>
    </citation>
    <scope>NUCLEOTIDE SEQUENCE [LARGE SCALE GENOMIC DNA]</scope>
    <source>
        <strain evidence="13 14">S7007</strain>
    </source>
</reference>
<dbReference type="SUPFAM" id="SSF52317">
    <property type="entry name" value="Class I glutamine amidotransferase-like"/>
    <property type="match status" value="1"/>
</dbReference>
<dbReference type="InterPro" id="IPR010139">
    <property type="entry name" value="Imidazole-glycPsynth_HisH"/>
</dbReference>
<dbReference type="PIRSF" id="PIRSF000495">
    <property type="entry name" value="Amidotransf_hisH"/>
    <property type="match status" value="1"/>
</dbReference>
<keyword evidence="14" id="KW-1185">Reference proteome</keyword>
<keyword evidence="6 10" id="KW-0368">Histidine biosynthesis</keyword>
<keyword evidence="7 10" id="KW-0456">Lyase</keyword>
<gene>
    <name evidence="10 13" type="primary">hisH</name>
    <name evidence="13" type="ORF">H3Z83_07190</name>
</gene>
<evidence type="ECO:0000256" key="7">
    <source>
        <dbReference type="ARBA" id="ARBA00023239"/>
    </source>
</evidence>
<dbReference type="Gene3D" id="3.40.50.880">
    <property type="match status" value="1"/>
</dbReference>
<comment type="function">
    <text evidence="10">IGPS catalyzes the conversion of PRFAR and glutamine to IGP, AICAR and glutamate. The HisH subunit catalyzes the hydrolysis of glutamine to glutamate and ammonia as part of the synthesis of IGP and AICAR. The resulting ammonia molecule is channeled to the active site of HisF.</text>
</comment>
<dbReference type="UniPathway" id="UPA00031">
    <property type="reaction ID" value="UER00010"/>
</dbReference>
<name>A0A839AP67_9FLAO</name>
<dbReference type="CDD" id="cd01748">
    <property type="entry name" value="GATase1_IGP_Synthase"/>
    <property type="match status" value="1"/>
</dbReference>
<evidence type="ECO:0000256" key="5">
    <source>
        <dbReference type="ARBA" id="ARBA00022962"/>
    </source>
</evidence>
<accession>A0A839AP67</accession>
<dbReference type="NCBIfam" id="TIGR01855">
    <property type="entry name" value="IMP_synth_hisH"/>
    <property type="match status" value="1"/>
</dbReference>
<comment type="caution">
    <text evidence="13">The sequence shown here is derived from an EMBL/GenBank/DDBJ whole genome shotgun (WGS) entry which is preliminary data.</text>
</comment>
<dbReference type="PANTHER" id="PTHR42701">
    <property type="entry name" value="IMIDAZOLE GLYCEROL PHOSPHATE SYNTHASE SUBUNIT HISH"/>
    <property type="match status" value="1"/>
</dbReference>
<evidence type="ECO:0000313" key="13">
    <source>
        <dbReference type="EMBL" id="MBA6156296.1"/>
    </source>
</evidence>
<keyword evidence="5 10" id="KW-0315">Glutamine amidotransferase</keyword>
<keyword evidence="4 10" id="KW-0378">Hydrolase</keyword>